<reference evidence="1" key="1">
    <citation type="submission" date="2018-05" db="EMBL/GenBank/DDBJ databases">
        <authorList>
            <person name="Lanie J.A."/>
            <person name="Ng W.-L."/>
            <person name="Kazmierczak K.M."/>
            <person name="Andrzejewski T.M."/>
            <person name="Davidsen T.M."/>
            <person name="Wayne K.J."/>
            <person name="Tettelin H."/>
            <person name="Glass J.I."/>
            <person name="Rusch D."/>
            <person name="Podicherti R."/>
            <person name="Tsui H.-C.T."/>
            <person name="Winkler M.E."/>
        </authorList>
    </citation>
    <scope>NUCLEOTIDE SEQUENCE</scope>
</reference>
<dbReference type="EMBL" id="UINC01130254">
    <property type="protein sequence ID" value="SVD11206.1"/>
    <property type="molecule type" value="Genomic_DNA"/>
</dbReference>
<proteinExistence type="predicted"/>
<accession>A0A382SMZ4</accession>
<organism evidence="1">
    <name type="scientific">marine metagenome</name>
    <dbReference type="NCBI Taxonomy" id="408172"/>
    <lineage>
        <taxon>unclassified sequences</taxon>
        <taxon>metagenomes</taxon>
        <taxon>ecological metagenomes</taxon>
    </lineage>
</organism>
<dbReference type="AlphaFoldDB" id="A0A382SMZ4"/>
<sequence length="35" mass="3752">MLDHSSRLELPCPTTGRVRLAAGFGEALGRLSVKL</sequence>
<name>A0A382SMZ4_9ZZZZ</name>
<feature type="non-terminal residue" evidence="1">
    <location>
        <position position="35"/>
    </location>
</feature>
<evidence type="ECO:0000313" key="1">
    <source>
        <dbReference type="EMBL" id="SVD11206.1"/>
    </source>
</evidence>
<protein>
    <submittedName>
        <fullName evidence="1">Uncharacterized protein</fullName>
    </submittedName>
</protein>
<gene>
    <name evidence="1" type="ORF">METZ01_LOCUS364060</name>
</gene>